<gene>
    <name evidence="2" type="ORF">I596_1519</name>
</gene>
<dbReference type="Pfam" id="PF06983">
    <property type="entry name" value="3-dmu-9_3-mt"/>
    <property type="match status" value="1"/>
</dbReference>
<evidence type="ECO:0000313" key="3">
    <source>
        <dbReference type="Proteomes" id="UP000076830"/>
    </source>
</evidence>
<dbReference type="Gene3D" id="3.10.180.10">
    <property type="entry name" value="2,3-Dihydroxybiphenyl 1,2-Dioxygenase, domain 1"/>
    <property type="match status" value="1"/>
</dbReference>
<dbReference type="Proteomes" id="UP000076830">
    <property type="component" value="Chromosome"/>
</dbReference>
<name>A0A160DTK8_9GAMM</name>
<keyword evidence="2" id="KW-0560">Oxidoreductase</keyword>
<dbReference type="SUPFAM" id="SSF54593">
    <property type="entry name" value="Glyoxalase/Bleomycin resistance protein/Dihydroxybiphenyl dioxygenase"/>
    <property type="match status" value="1"/>
</dbReference>
<dbReference type="STRING" id="1300342.I596_1519"/>
<dbReference type="RefSeq" id="WP_067645826.1">
    <property type="nucleotide sequence ID" value="NZ_CP015249.1"/>
</dbReference>
<dbReference type="KEGG" id="dko:I596_1519"/>
<dbReference type="GO" id="GO:0051213">
    <property type="term" value="F:dioxygenase activity"/>
    <property type="evidence" value="ECO:0007669"/>
    <property type="project" value="UniProtKB-KW"/>
</dbReference>
<accession>A0A160DTK8</accession>
<dbReference type="CDD" id="cd06588">
    <property type="entry name" value="PhnB_like"/>
    <property type="match status" value="1"/>
</dbReference>
<evidence type="ECO:0000313" key="2">
    <source>
        <dbReference type="EMBL" id="ANB17544.1"/>
    </source>
</evidence>
<reference evidence="2 3" key="1">
    <citation type="submission" date="2016-04" db="EMBL/GenBank/DDBJ databases">
        <title>Complete genome sequence of Dokdonella koreensis DS-123T.</title>
        <authorList>
            <person name="Kim J.F."/>
            <person name="Lee H."/>
            <person name="Kwak M.-J."/>
        </authorList>
    </citation>
    <scope>NUCLEOTIDE SEQUENCE [LARGE SCALE GENOMIC DNA]</scope>
    <source>
        <strain evidence="2 3">DS-123</strain>
    </source>
</reference>
<organism evidence="2 3">
    <name type="scientific">Dokdonella koreensis DS-123</name>
    <dbReference type="NCBI Taxonomy" id="1300342"/>
    <lineage>
        <taxon>Bacteria</taxon>
        <taxon>Pseudomonadati</taxon>
        <taxon>Pseudomonadota</taxon>
        <taxon>Gammaproteobacteria</taxon>
        <taxon>Lysobacterales</taxon>
        <taxon>Rhodanobacteraceae</taxon>
        <taxon>Dokdonella</taxon>
    </lineage>
</organism>
<dbReference type="PANTHER" id="PTHR33990">
    <property type="entry name" value="PROTEIN YJDN-RELATED"/>
    <property type="match status" value="1"/>
</dbReference>
<dbReference type="InterPro" id="IPR029068">
    <property type="entry name" value="Glyas_Bleomycin-R_OHBP_Dase"/>
</dbReference>
<dbReference type="PANTHER" id="PTHR33990:SF1">
    <property type="entry name" value="PROTEIN YJDN"/>
    <property type="match status" value="1"/>
</dbReference>
<protein>
    <submittedName>
        <fullName evidence="2">Glyoxalase/bleomycin resistance protein/dioxygenase</fullName>
    </submittedName>
</protein>
<proteinExistence type="predicted"/>
<feature type="domain" description="PhnB-like" evidence="1">
    <location>
        <begin position="5"/>
        <end position="130"/>
    </location>
</feature>
<dbReference type="InterPro" id="IPR028973">
    <property type="entry name" value="PhnB-like"/>
</dbReference>
<keyword evidence="2" id="KW-0223">Dioxygenase</keyword>
<keyword evidence="3" id="KW-1185">Reference proteome</keyword>
<dbReference type="AlphaFoldDB" id="A0A160DTK8"/>
<dbReference type="OrthoDB" id="9795306at2"/>
<sequence length="141" mass="15161">MQLNAYLSFDGQCADAFGFYAKVLNGTLDLTRAPAGSPLADQMPPGWGDRVLHARLAVGESVLMGSDCPSGEFRPAQGLQVNIGVDDEAEAERIFGALSEGATVQMPLAETFWARRFGMLVDRYGTPWMVNCLKPCTDDAG</sequence>
<dbReference type="EMBL" id="CP015249">
    <property type="protein sequence ID" value="ANB17544.1"/>
    <property type="molecule type" value="Genomic_DNA"/>
</dbReference>
<evidence type="ECO:0000259" key="1">
    <source>
        <dbReference type="Pfam" id="PF06983"/>
    </source>
</evidence>